<dbReference type="AlphaFoldDB" id="A0A1X7V0J1"/>
<reference evidence="2" key="2">
    <citation type="submission" date="2017-05" db="UniProtKB">
        <authorList>
            <consortium name="EnsemblMetazoa"/>
        </authorList>
    </citation>
    <scope>IDENTIFICATION</scope>
</reference>
<dbReference type="eggNOG" id="KOG4174">
    <property type="taxonomic scope" value="Eukaryota"/>
</dbReference>
<dbReference type="SMART" id="SM00896">
    <property type="entry name" value="FDX-ACB"/>
    <property type="match status" value="1"/>
</dbReference>
<dbReference type="InterPro" id="IPR036690">
    <property type="entry name" value="Fdx_antiC-bd_sf"/>
</dbReference>
<gene>
    <name evidence="2" type="primary">100638850</name>
</gene>
<dbReference type="GO" id="GO:0070042">
    <property type="term" value="F:rRNA (uridine-N3-)-methyltransferase activity"/>
    <property type="evidence" value="ECO:0007669"/>
    <property type="project" value="InterPro"/>
</dbReference>
<dbReference type="EnsemblMetazoa" id="Aqu2.1.33750_001">
    <property type="protein sequence ID" value="Aqu2.1.33750_001"/>
    <property type="gene ID" value="Aqu2.1.33750"/>
</dbReference>
<dbReference type="EnsemblMetazoa" id="XM_003385990.2">
    <property type="protein sequence ID" value="XP_003386038.1"/>
    <property type="gene ID" value="LOC100638850"/>
</dbReference>
<dbReference type="GO" id="GO:0005737">
    <property type="term" value="C:cytoplasm"/>
    <property type="evidence" value="ECO:0007669"/>
    <property type="project" value="TreeGrafter"/>
</dbReference>
<dbReference type="Pfam" id="PF10354">
    <property type="entry name" value="BMT5-like"/>
    <property type="match status" value="1"/>
</dbReference>
<feature type="domain" description="FDX-ACB" evidence="1">
    <location>
        <begin position="535"/>
        <end position="639"/>
    </location>
</feature>
<dbReference type="InterPro" id="IPR019446">
    <property type="entry name" value="BMT5-like"/>
</dbReference>
<protein>
    <recommendedName>
        <fullName evidence="1">FDX-ACB domain-containing protein</fullName>
    </recommendedName>
</protein>
<dbReference type="GO" id="GO:0070475">
    <property type="term" value="P:rRNA base methylation"/>
    <property type="evidence" value="ECO:0007669"/>
    <property type="project" value="InterPro"/>
</dbReference>
<dbReference type="KEGG" id="aqu:100638850"/>
<dbReference type="PROSITE" id="PS51447">
    <property type="entry name" value="FDX_ACB"/>
    <property type="match status" value="1"/>
</dbReference>
<name>A0A1X7V0J1_AMPQE</name>
<proteinExistence type="predicted"/>
<keyword evidence="3" id="KW-1185">Reference proteome</keyword>
<dbReference type="Gene3D" id="3.30.70.380">
    <property type="entry name" value="Ferrodoxin-fold anticodon-binding domain"/>
    <property type="match status" value="1"/>
</dbReference>
<dbReference type="InterPro" id="IPR005121">
    <property type="entry name" value="Fdx_antiC-bd"/>
</dbReference>
<organism evidence="2">
    <name type="scientific">Amphimedon queenslandica</name>
    <name type="common">Sponge</name>
    <dbReference type="NCBI Taxonomy" id="400682"/>
    <lineage>
        <taxon>Eukaryota</taxon>
        <taxon>Metazoa</taxon>
        <taxon>Porifera</taxon>
        <taxon>Demospongiae</taxon>
        <taxon>Heteroscleromorpha</taxon>
        <taxon>Haplosclerida</taxon>
        <taxon>Niphatidae</taxon>
        <taxon>Amphimedon</taxon>
    </lineage>
</organism>
<dbReference type="InParanoid" id="A0A1X7V0J1"/>
<dbReference type="Proteomes" id="UP000007879">
    <property type="component" value="Unassembled WGS sequence"/>
</dbReference>
<evidence type="ECO:0000313" key="3">
    <source>
        <dbReference type="Proteomes" id="UP000007879"/>
    </source>
</evidence>
<dbReference type="STRING" id="400682.A0A1X7V0J1"/>
<reference evidence="3" key="1">
    <citation type="journal article" date="2010" name="Nature">
        <title>The Amphimedon queenslandica genome and the evolution of animal complexity.</title>
        <authorList>
            <person name="Srivastava M."/>
            <person name="Simakov O."/>
            <person name="Chapman J."/>
            <person name="Fahey B."/>
            <person name="Gauthier M.E."/>
            <person name="Mitros T."/>
            <person name="Richards G.S."/>
            <person name="Conaco C."/>
            <person name="Dacre M."/>
            <person name="Hellsten U."/>
            <person name="Larroux C."/>
            <person name="Putnam N.H."/>
            <person name="Stanke M."/>
            <person name="Adamska M."/>
            <person name="Darling A."/>
            <person name="Degnan S.M."/>
            <person name="Oakley T.H."/>
            <person name="Plachetzki D.C."/>
            <person name="Zhai Y."/>
            <person name="Adamski M."/>
            <person name="Calcino A."/>
            <person name="Cummins S.F."/>
            <person name="Goodstein D.M."/>
            <person name="Harris C."/>
            <person name="Jackson D.J."/>
            <person name="Leys S.P."/>
            <person name="Shu S."/>
            <person name="Woodcroft B.J."/>
            <person name="Vervoort M."/>
            <person name="Kosik K.S."/>
            <person name="Manning G."/>
            <person name="Degnan B.M."/>
            <person name="Rokhsar D.S."/>
        </authorList>
    </citation>
    <scope>NUCLEOTIDE SEQUENCE [LARGE SCALE GENOMIC DNA]</scope>
</reference>
<dbReference type="eggNOG" id="KOG2783">
    <property type="taxonomic scope" value="Eukaryota"/>
</dbReference>
<evidence type="ECO:0000313" key="2">
    <source>
        <dbReference type="EnsemblMetazoa" id="Aqu2.1.33750_001"/>
    </source>
</evidence>
<evidence type="ECO:0000259" key="1">
    <source>
        <dbReference type="PROSITE" id="PS51447"/>
    </source>
</evidence>
<sequence length="639" mass="71321">MSYVLLVGEGNFSFTLSYCKRWPLQSREKVLSTSFDKRDTVERRHVEAAGTIQELQDENGAAVHFSIDATKLDKYDVILESSPFSRIIFNFPHIGGKSNLKLNKALAQGFLTSASKILDPLGGEIWLSLCQGQGGTPVDDSGRGYENSWKIVELAAESGLILTEVRSFLNSDWPGYTSTGYRGNDKGFNVEGALTHIFTKEKISRDAWTSNKDGIFKVEPCRACYCNCDQQTTLHPAVLIQELKPYECFVYPLLAQEWHPLRRVTKIMTDSLTQYLSLSNSSITVLPCSYWPTVHNSSCILSYFKEDNNKRQIMLLSGDELLLESSLSDHVHLLLAKFGEKPEDSIKGSFASHTFILSSAVYSAGESSDQSVINQDQSASASALSQNQIKSNPNQPLVTHQLMILTISSRKNKTMTSGLKSMTVAALSTALQVSHSDLEWINSDATTGDQQSLVVLRRGSQSPRVLALLSPILNDPLLAGSNSCYQYAIVFLEGLVSIKYAILDWRMLWSKDIRFYKQFCSLEQMETLEFHPFSLFPPKFTHDVSFWVKREVEGGNIEAARVNSSLMSVVTSIAGLNLYSVHCIDTFEAPDESLHSGLTSFCYRLVYYSPDGALGKSRASGLQQLIRDSIEQDLKWKLR</sequence>
<dbReference type="PANTHER" id="PTHR11538:SF26">
    <property type="entry name" value="FERREDOXIN-FOLD ANTICODON-BINDING DOMAIN-CONTAINING PROTEIN 1"/>
    <property type="match status" value="1"/>
</dbReference>
<dbReference type="SUPFAM" id="SSF54991">
    <property type="entry name" value="Anticodon-binding domain of PheRS"/>
    <property type="match status" value="1"/>
</dbReference>
<dbReference type="OrthoDB" id="273345at2759"/>
<dbReference type="PANTHER" id="PTHR11538">
    <property type="entry name" value="PHENYLALANYL-TRNA SYNTHETASE"/>
    <property type="match status" value="1"/>
</dbReference>
<accession>A0A1X7V0J1</accession>